<dbReference type="SUPFAM" id="SSF53474">
    <property type="entry name" value="alpha/beta-Hydrolases"/>
    <property type="match status" value="1"/>
</dbReference>
<protein>
    <recommendedName>
        <fullName evidence="2">Alpha/beta hydrolase</fullName>
    </recommendedName>
</protein>
<evidence type="ECO:0000313" key="1">
    <source>
        <dbReference type="EMBL" id="SVA40773.1"/>
    </source>
</evidence>
<dbReference type="EMBL" id="UINC01009076">
    <property type="protein sequence ID" value="SVA40773.1"/>
    <property type="molecule type" value="Genomic_DNA"/>
</dbReference>
<reference evidence="1" key="1">
    <citation type="submission" date="2018-05" db="EMBL/GenBank/DDBJ databases">
        <authorList>
            <person name="Lanie J.A."/>
            <person name="Ng W.-L."/>
            <person name="Kazmierczak K.M."/>
            <person name="Andrzejewski T.M."/>
            <person name="Davidsen T.M."/>
            <person name="Wayne K.J."/>
            <person name="Tettelin H."/>
            <person name="Glass J.I."/>
            <person name="Rusch D."/>
            <person name="Podicherti R."/>
            <person name="Tsui H.-C.T."/>
            <person name="Winkler M.E."/>
        </authorList>
    </citation>
    <scope>NUCLEOTIDE SEQUENCE</scope>
</reference>
<sequence>ISGLQYLDDNEPQSLLASYAPAIVPAWHGGHLMETWHMVRDQSLYWPWFHRSSENTIRAEPRIDAESVHTRFVAMLKAGSNWRHACLSFFQYPVRTQLAALKVPILLCAAAWDPNRSHTQAAASAVGACQYRDLPDDEADWATALTEFFGQ</sequence>
<proteinExistence type="predicted"/>
<feature type="non-terminal residue" evidence="1">
    <location>
        <position position="1"/>
    </location>
</feature>
<evidence type="ECO:0008006" key="2">
    <source>
        <dbReference type="Google" id="ProtNLM"/>
    </source>
</evidence>
<gene>
    <name evidence="1" type="ORF">METZ01_LOCUS93627</name>
</gene>
<dbReference type="Gene3D" id="3.40.50.1820">
    <property type="entry name" value="alpha/beta hydrolase"/>
    <property type="match status" value="1"/>
</dbReference>
<name>A0A381VMS1_9ZZZZ</name>
<accession>A0A381VMS1</accession>
<dbReference type="AlphaFoldDB" id="A0A381VMS1"/>
<dbReference type="InterPro" id="IPR029058">
    <property type="entry name" value="AB_hydrolase_fold"/>
</dbReference>
<organism evidence="1">
    <name type="scientific">marine metagenome</name>
    <dbReference type="NCBI Taxonomy" id="408172"/>
    <lineage>
        <taxon>unclassified sequences</taxon>
        <taxon>metagenomes</taxon>
        <taxon>ecological metagenomes</taxon>
    </lineage>
</organism>